<dbReference type="GO" id="GO:0046872">
    <property type="term" value="F:metal ion binding"/>
    <property type="evidence" value="ECO:0007669"/>
    <property type="project" value="UniProtKB-KW"/>
</dbReference>
<dbReference type="InterPro" id="IPR016167">
    <property type="entry name" value="FAD-bd_PCMH_sub1"/>
</dbReference>
<keyword evidence="8" id="KW-0408">Iron</keyword>
<keyword evidence="5" id="KW-0274">FAD</keyword>
<dbReference type="EMBL" id="MWIH01000002">
    <property type="protein sequence ID" value="OQO94641.1"/>
    <property type="molecule type" value="Genomic_DNA"/>
</dbReference>
<dbReference type="RefSeq" id="WP_081190084.1">
    <property type="nucleotide sequence ID" value="NZ_MWIH01000002.1"/>
</dbReference>
<evidence type="ECO:0000256" key="2">
    <source>
        <dbReference type="ARBA" id="ARBA00008000"/>
    </source>
</evidence>
<dbReference type="Pfam" id="PF02754">
    <property type="entry name" value="CCG"/>
    <property type="match status" value="2"/>
</dbReference>
<dbReference type="Gene3D" id="1.10.45.10">
    <property type="entry name" value="Vanillyl-alcohol Oxidase, Chain A, domain 4"/>
    <property type="match status" value="1"/>
</dbReference>
<comment type="caution">
    <text evidence="14">The sequence shown here is derived from an EMBL/GenBank/DDBJ whole genome shotgun (WGS) entry which is preliminary data.</text>
</comment>
<keyword evidence="3" id="KW-0285">Flavoprotein</keyword>
<evidence type="ECO:0000256" key="7">
    <source>
        <dbReference type="ARBA" id="ARBA00023002"/>
    </source>
</evidence>
<keyword evidence="6" id="KW-0809">Transit peptide</keyword>
<evidence type="ECO:0000256" key="9">
    <source>
        <dbReference type="ARBA" id="ARBA00023014"/>
    </source>
</evidence>
<dbReference type="InterPro" id="IPR017896">
    <property type="entry name" value="4Fe4S_Fe-S-bd"/>
</dbReference>
<evidence type="ECO:0000256" key="11">
    <source>
        <dbReference type="SAM" id="MobiDB-lite"/>
    </source>
</evidence>
<dbReference type="Gene3D" id="3.30.70.2190">
    <property type="match status" value="1"/>
</dbReference>
<dbReference type="Gene3D" id="3.30.43.10">
    <property type="entry name" value="Uridine Diphospho-n-acetylenolpyruvylglucosamine Reductase, domain 2"/>
    <property type="match status" value="1"/>
</dbReference>
<dbReference type="Pfam" id="PF01565">
    <property type="entry name" value="FAD_binding_4"/>
    <property type="match status" value="1"/>
</dbReference>
<dbReference type="InterPro" id="IPR017900">
    <property type="entry name" value="4Fe4S_Fe_S_CS"/>
</dbReference>
<keyword evidence="15" id="KW-1185">Reference proteome</keyword>
<feature type="region of interest" description="Disordered" evidence="11">
    <location>
        <begin position="691"/>
        <end position="710"/>
    </location>
</feature>
<evidence type="ECO:0000256" key="3">
    <source>
        <dbReference type="ARBA" id="ARBA00022630"/>
    </source>
</evidence>
<dbReference type="AlphaFoldDB" id="A0A1V9AC41"/>
<evidence type="ECO:0000259" key="12">
    <source>
        <dbReference type="PROSITE" id="PS51379"/>
    </source>
</evidence>
<proteinExistence type="inferred from homology"/>
<evidence type="ECO:0000256" key="6">
    <source>
        <dbReference type="ARBA" id="ARBA00022946"/>
    </source>
</evidence>
<dbReference type="InterPro" id="IPR016166">
    <property type="entry name" value="FAD-bd_PCMH"/>
</dbReference>
<evidence type="ECO:0000256" key="4">
    <source>
        <dbReference type="ARBA" id="ARBA00022723"/>
    </source>
</evidence>
<dbReference type="PROSITE" id="PS51379">
    <property type="entry name" value="4FE4S_FER_2"/>
    <property type="match status" value="1"/>
</dbReference>
<dbReference type="STRING" id="1962155.B1813_00560"/>
<dbReference type="Proteomes" id="UP000192591">
    <property type="component" value="Unassembled WGS sequence"/>
</dbReference>
<dbReference type="GO" id="GO:0004458">
    <property type="term" value="F:D-lactate dehydrogenase (cytochrome) activity"/>
    <property type="evidence" value="ECO:0007669"/>
    <property type="project" value="UniProtKB-EC"/>
</dbReference>
<evidence type="ECO:0000259" key="13">
    <source>
        <dbReference type="PROSITE" id="PS51387"/>
    </source>
</evidence>
<dbReference type="InterPro" id="IPR009051">
    <property type="entry name" value="Helical_ferredxn"/>
</dbReference>
<gene>
    <name evidence="14" type="ORF">B1813_00560</name>
</gene>
<comment type="similarity">
    <text evidence="2">Belongs to the FAD-binding oxidoreductase/transferase type 4 family.</text>
</comment>
<dbReference type="PANTHER" id="PTHR11748:SF111">
    <property type="entry name" value="D-LACTATE DEHYDROGENASE, MITOCHONDRIAL-RELATED"/>
    <property type="match status" value="1"/>
</dbReference>
<dbReference type="Gene3D" id="3.30.70.2740">
    <property type="match status" value="1"/>
</dbReference>
<evidence type="ECO:0000313" key="15">
    <source>
        <dbReference type="Proteomes" id="UP000192591"/>
    </source>
</evidence>
<evidence type="ECO:0000313" key="14">
    <source>
        <dbReference type="EMBL" id="OQO94641.1"/>
    </source>
</evidence>
<evidence type="ECO:0000256" key="5">
    <source>
        <dbReference type="ARBA" id="ARBA00022827"/>
    </source>
</evidence>
<dbReference type="Gene3D" id="3.30.465.10">
    <property type="match status" value="1"/>
</dbReference>
<sequence>MNRTDSRSGQPGSLPGADPGLVATLEAAVPGAVAARDTDRLAFAHDASHYLLVPRAVVTPRDASQLAGLLRTSAAHGLPLTFRSGGTSLSGQATGDGLLVDTRRHFRDIDVLDDGARVRVQPGATVRAVNARLARHGRKLGPDPASETACTIGGVVANNSSGMACGTEHNTYRTLESAVLVLPSGTVLDTGAPDADDRLKALEPEIHAGLLRLRDRVRGDPASVEAIRRLYSLKNTMGYGVNSFVDHTRPVDILTHLVIGSEGTLAFVAEATFRTVASHPHAATGLLTFPDLAAATGALPELVAAGFTTVELLDATSLRVAQRSPQVTAQLRDLRVREHAALLVEYQEPTVEQRDQRVADAKPLLTSLPLATDGSLSSDSDTRAALWHIRKGLYAAVAGARPSGTTALLEDIAVPVDRLLPTCRTLTGLFDSHGYTDGVIFGHARDGNIHFLLNENFDRSEQLRRYLAFTDELVDLVLGEGGTLKAEHGTGRMMAPYVRRQYGDELYDVMRETKRLLDPHGLLNPGIMLTDDDTVHISHLKSTPTVESEVDRCVECGYCEPVCPSQDLTTSPRRRIVLRREIARARTEGDTDLADRLERDYQYDALDTCAVDGLCRTACPVLIDTGDLTRRLRAEQRGRAERAVWTSAARHWDGVTRAAAGALDLAHAVPDALPATATRAGRALLGDETVPAWTPDLPGGGTRRQPRPSAHPRAVYLPACLSTMFASADDGPGVRDAFLALCDRAGIEVRVPGQIASLCCGTPWKSKGLTSGYDTMRDRVLPAVRDATDGGALPVVVDATSCTEGFTLMLADEGIEVIDAVAFTDAQLLPLLPDARRVPSVVLHPTCSSTQLGLNPALERVASAAAHKVIVPDDWSCCAFAGDRGLLHPELTASATAAEASAVREHDATAHVSVNRTCELGMTRATGRPYRHVLELLEETTRPK</sequence>
<dbReference type="GO" id="GO:0008720">
    <property type="term" value="F:D-lactate dehydrogenase (NAD+) activity"/>
    <property type="evidence" value="ECO:0007669"/>
    <property type="project" value="TreeGrafter"/>
</dbReference>
<dbReference type="InterPro" id="IPR036318">
    <property type="entry name" value="FAD-bd_PCMH-like_sf"/>
</dbReference>
<comment type="cofactor">
    <cofactor evidence="1">
        <name>FAD</name>
        <dbReference type="ChEBI" id="CHEBI:57692"/>
    </cofactor>
</comment>
<dbReference type="InterPro" id="IPR016171">
    <property type="entry name" value="Vanillyl_alc_oxidase_C-sub2"/>
</dbReference>
<name>A0A1V9AC41_SACPI</name>
<protein>
    <recommendedName>
        <fullName evidence="10">D-lactate dehydrogenase (cytochrome)</fullName>
        <ecNumber evidence="10">1.1.2.4</ecNumber>
    </recommendedName>
</protein>
<reference evidence="14 15" key="1">
    <citation type="submission" date="2017-02" db="EMBL/GenBank/DDBJ databases">
        <title>Draft genome of Saccharomonospora sp. 154.</title>
        <authorList>
            <person name="Alonso-Carmona G.S."/>
            <person name="De La Haba R."/>
            <person name="Vera-Gargallo B."/>
            <person name="Sandoval-Trujillo A.H."/>
            <person name="Ramirez-Duran N."/>
            <person name="Ventosa A."/>
        </authorList>
    </citation>
    <scope>NUCLEOTIDE SEQUENCE [LARGE SCALE GENOMIC DNA]</scope>
    <source>
        <strain evidence="14 15">LRS4.154</strain>
    </source>
</reference>
<dbReference type="PROSITE" id="PS00198">
    <property type="entry name" value="4FE4S_FER_1"/>
    <property type="match status" value="1"/>
</dbReference>
<keyword evidence="9" id="KW-0411">Iron-sulfur</keyword>
<dbReference type="InterPro" id="IPR004113">
    <property type="entry name" value="FAD-bd_oxidored_4_C"/>
</dbReference>
<keyword evidence="4" id="KW-0479">Metal-binding</keyword>
<keyword evidence="7" id="KW-0560">Oxidoreductase</keyword>
<feature type="domain" description="FAD-binding PCMH-type" evidence="13">
    <location>
        <begin position="50"/>
        <end position="278"/>
    </location>
</feature>
<dbReference type="SUPFAM" id="SSF46548">
    <property type="entry name" value="alpha-helical ferredoxin"/>
    <property type="match status" value="1"/>
</dbReference>
<evidence type="ECO:0000256" key="8">
    <source>
        <dbReference type="ARBA" id="ARBA00023004"/>
    </source>
</evidence>
<dbReference type="InterPro" id="IPR016169">
    <property type="entry name" value="FAD-bd_PCMH_sub2"/>
</dbReference>
<dbReference type="InterPro" id="IPR016164">
    <property type="entry name" value="FAD-linked_Oxase-like_C"/>
</dbReference>
<evidence type="ECO:0000256" key="1">
    <source>
        <dbReference type="ARBA" id="ARBA00001974"/>
    </source>
</evidence>
<dbReference type="GO" id="GO:0051536">
    <property type="term" value="F:iron-sulfur cluster binding"/>
    <property type="evidence" value="ECO:0007669"/>
    <property type="project" value="UniProtKB-KW"/>
</dbReference>
<dbReference type="SUPFAM" id="SSF56176">
    <property type="entry name" value="FAD-binding/transporter-associated domain-like"/>
    <property type="match status" value="1"/>
</dbReference>
<feature type="domain" description="4Fe-4S ferredoxin-type" evidence="12">
    <location>
        <begin position="542"/>
        <end position="573"/>
    </location>
</feature>
<evidence type="ECO:0000256" key="10">
    <source>
        <dbReference type="ARBA" id="ARBA00038897"/>
    </source>
</evidence>
<dbReference type="EC" id="1.1.2.4" evidence="10"/>
<dbReference type="PROSITE" id="PS51387">
    <property type="entry name" value="FAD_PCMH"/>
    <property type="match status" value="1"/>
</dbReference>
<dbReference type="Gene3D" id="1.10.1060.10">
    <property type="entry name" value="Alpha-helical ferredoxin"/>
    <property type="match status" value="1"/>
</dbReference>
<dbReference type="Pfam" id="PF13183">
    <property type="entry name" value="Fer4_8"/>
    <property type="match status" value="1"/>
</dbReference>
<dbReference type="PANTHER" id="PTHR11748">
    <property type="entry name" value="D-LACTATE DEHYDROGENASE"/>
    <property type="match status" value="1"/>
</dbReference>
<dbReference type="InterPro" id="IPR006094">
    <property type="entry name" value="Oxid_FAD_bind_N"/>
</dbReference>
<dbReference type="GO" id="GO:1903457">
    <property type="term" value="P:lactate catabolic process"/>
    <property type="evidence" value="ECO:0007669"/>
    <property type="project" value="TreeGrafter"/>
</dbReference>
<organism evidence="14 15">
    <name type="scientific">Saccharomonospora piscinae</name>
    <dbReference type="NCBI Taxonomy" id="687388"/>
    <lineage>
        <taxon>Bacteria</taxon>
        <taxon>Bacillati</taxon>
        <taxon>Actinomycetota</taxon>
        <taxon>Actinomycetes</taxon>
        <taxon>Pseudonocardiales</taxon>
        <taxon>Pseudonocardiaceae</taxon>
        <taxon>Saccharomonospora</taxon>
    </lineage>
</organism>
<dbReference type="Pfam" id="PF02913">
    <property type="entry name" value="FAD-oxidase_C"/>
    <property type="match status" value="1"/>
</dbReference>
<dbReference type="InterPro" id="IPR004017">
    <property type="entry name" value="Cys_rich_dom"/>
</dbReference>
<dbReference type="SUPFAM" id="SSF55103">
    <property type="entry name" value="FAD-linked oxidases, C-terminal domain"/>
    <property type="match status" value="1"/>
</dbReference>
<accession>A0A1V9AC41</accession>
<dbReference type="GO" id="GO:0071949">
    <property type="term" value="F:FAD binding"/>
    <property type="evidence" value="ECO:0007669"/>
    <property type="project" value="InterPro"/>
</dbReference>